<dbReference type="Gene3D" id="3.10.560.10">
    <property type="entry name" value="Outer membrane lipoprotein wza domain like"/>
    <property type="match status" value="1"/>
</dbReference>
<evidence type="ECO:0000256" key="1">
    <source>
        <dbReference type="SAM" id="SignalP"/>
    </source>
</evidence>
<proteinExistence type="predicted"/>
<dbReference type="InterPro" id="IPR046459">
    <property type="entry name" value="Caps_syn_GfcC_N"/>
</dbReference>
<feature type="chain" id="PRO_5047076160" evidence="1">
    <location>
        <begin position="21"/>
        <end position="247"/>
    </location>
</feature>
<feature type="domain" description="Capsule biosynthesis GfcC-like C-terminal" evidence="2">
    <location>
        <begin position="164"/>
        <end position="244"/>
    </location>
</feature>
<dbReference type="Proteomes" id="UP001058602">
    <property type="component" value="Chromosome 1"/>
</dbReference>
<accession>A0ABY5LF11</accession>
<evidence type="ECO:0000313" key="5">
    <source>
        <dbReference type="Proteomes" id="UP001058602"/>
    </source>
</evidence>
<reference evidence="4" key="1">
    <citation type="submission" date="2022-07" db="EMBL/GenBank/DDBJ databases">
        <title>Complete genome of Vibrio japonicus strain JCM 31412T and phylogenomic assessment of the Nereis clade of the genus Vibrio.</title>
        <authorList>
            <person name="Shlafstein M.D."/>
            <person name="Emsley S.A."/>
            <person name="Ushijima B."/>
            <person name="Videau P."/>
            <person name="Saw J.H."/>
        </authorList>
    </citation>
    <scope>NUCLEOTIDE SEQUENCE</scope>
    <source>
        <strain evidence="4">JCM 31412</strain>
    </source>
</reference>
<dbReference type="Pfam" id="PF20616">
    <property type="entry name" value="Caps_syn_GfcC_N"/>
    <property type="match status" value="1"/>
</dbReference>
<evidence type="ECO:0000313" key="4">
    <source>
        <dbReference type="EMBL" id="UUM30041.1"/>
    </source>
</evidence>
<evidence type="ECO:0000259" key="3">
    <source>
        <dbReference type="Pfam" id="PF20616"/>
    </source>
</evidence>
<sequence>MKLRSLLSALIAVSSVSAYANELVVEIPSDGITLQYPQSVRLEQVLSDAIQHSKSSDLLSFPLNKQLFDITKENEANQLKTSVLEELSDLSQKKKKLRTSIELVINQIKRWDVGYRVQVSLDYDLIRLALEKNPRLSGKFELLLPSREEAFTVEGLVFSPQKIKLNQASSASEYLSQVNKLSSAHKSEAWIIYSDGHFIRSGYAYWNKEPTQLTPGSVVFFGFDSDDKDIRELEHKIVKLISMRKGL</sequence>
<keyword evidence="5" id="KW-1185">Reference proteome</keyword>
<protein>
    <submittedName>
        <fullName evidence="4">Capsule biosynthesis GfcC family protein</fullName>
    </submittedName>
</protein>
<dbReference type="EMBL" id="CP102096">
    <property type="protein sequence ID" value="UUM30041.1"/>
    <property type="molecule type" value="Genomic_DNA"/>
</dbReference>
<dbReference type="Gene3D" id="3.10.20.700">
    <property type="match status" value="1"/>
</dbReference>
<dbReference type="Pfam" id="PF06251">
    <property type="entry name" value="Caps_syn_GfcC_C"/>
    <property type="match status" value="1"/>
</dbReference>
<name>A0ABY5LF11_9VIBR</name>
<feature type="signal peptide" evidence="1">
    <location>
        <begin position="1"/>
        <end position="20"/>
    </location>
</feature>
<gene>
    <name evidence="4" type="ORF">NP165_10020</name>
</gene>
<evidence type="ECO:0000259" key="2">
    <source>
        <dbReference type="Pfam" id="PF06251"/>
    </source>
</evidence>
<dbReference type="InterPro" id="IPR010425">
    <property type="entry name" value="Caps_synth_GfcC-like_C"/>
</dbReference>
<keyword evidence="1" id="KW-0732">Signal</keyword>
<feature type="domain" description="Capsule biosynthesis GfcC-like N-terminal" evidence="3">
    <location>
        <begin position="25"/>
        <end position="143"/>
    </location>
</feature>
<organism evidence="4 5">
    <name type="scientific">Vibrio japonicus</name>
    <dbReference type="NCBI Taxonomy" id="1824638"/>
    <lineage>
        <taxon>Bacteria</taxon>
        <taxon>Pseudomonadati</taxon>
        <taxon>Pseudomonadota</taxon>
        <taxon>Gammaproteobacteria</taxon>
        <taxon>Vibrionales</taxon>
        <taxon>Vibrionaceae</taxon>
        <taxon>Vibrio</taxon>
    </lineage>
</organism>
<dbReference type="RefSeq" id="WP_257083831.1">
    <property type="nucleotide sequence ID" value="NZ_CP102096.1"/>
</dbReference>